<evidence type="ECO:0000313" key="14">
    <source>
        <dbReference type="Proteomes" id="UP000001693"/>
    </source>
</evidence>
<dbReference type="eggNOG" id="COG3491">
    <property type="taxonomic scope" value="Bacteria"/>
</dbReference>
<comment type="catalytic activity">
    <reaction evidence="9">
        <text>2-oxoglutarate + O2 + 2 H(+) = ethene + 3 CO2 + H2O</text>
        <dbReference type="Rhea" id="RHEA:31523"/>
        <dbReference type="ChEBI" id="CHEBI:15377"/>
        <dbReference type="ChEBI" id="CHEBI:15378"/>
        <dbReference type="ChEBI" id="CHEBI:15379"/>
        <dbReference type="ChEBI" id="CHEBI:16526"/>
        <dbReference type="ChEBI" id="CHEBI:16810"/>
        <dbReference type="ChEBI" id="CHEBI:18153"/>
        <dbReference type="EC" id="1.13.12.19"/>
    </reaction>
</comment>
<comment type="similarity">
    <text evidence="11">Belongs to the iron/ascorbate-dependent oxidoreductase family.</text>
</comment>
<evidence type="ECO:0000313" key="13">
    <source>
        <dbReference type="EMBL" id="ACB36608.1"/>
    </source>
</evidence>
<dbReference type="PANTHER" id="PTHR47990">
    <property type="entry name" value="2-OXOGLUTARATE (2OG) AND FE(II)-DEPENDENT OXYGENASE SUPERFAMILY PROTEIN-RELATED"/>
    <property type="match status" value="1"/>
</dbReference>
<dbReference type="GO" id="GO:0009693">
    <property type="term" value="P:ethylene biosynthetic process"/>
    <property type="evidence" value="ECO:0007669"/>
    <property type="project" value="UniProtKB-KW"/>
</dbReference>
<comment type="cofactor">
    <cofactor evidence="1">
        <name>Fe(2+)</name>
        <dbReference type="ChEBI" id="CHEBI:29033"/>
    </cofactor>
</comment>
<keyword evidence="11" id="KW-0408">Iron</keyword>
<organism evidence="13 14">
    <name type="scientific">Leptothrix cholodnii (strain ATCC 51168 / LMG 8142 / SP-6)</name>
    <name type="common">Leptothrix discophora (strain SP-6)</name>
    <dbReference type="NCBI Taxonomy" id="395495"/>
    <lineage>
        <taxon>Bacteria</taxon>
        <taxon>Pseudomonadati</taxon>
        <taxon>Pseudomonadota</taxon>
        <taxon>Betaproteobacteria</taxon>
        <taxon>Burkholderiales</taxon>
        <taxon>Sphaerotilaceae</taxon>
        <taxon>Leptothrix</taxon>
    </lineage>
</organism>
<dbReference type="InterPro" id="IPR027443">
    <property type="entry name" value="IPNS-like_sf"/>
</dbReference>
<dbReference type="EMBL" id="CP001013">
    <property type="protein sequence ID" value="ACB36608.1"/>
    <property type="molecule type" value="Genomic_DNA"/>
</dbReference>
<dbReference type="Pfam" id="PF14226">
    <property type="entry name" value="DIOX_N"/>
    <property type="match status" value="1"/>
</dbReference>
<name>B1Y0C9_LEPCP</name>
<keyword evidence="14" id="KW-1185">Reference proteome</keyword>
<comment type="pathway">
    <text evidence="2">Alkene biosynthesis; ethylene biosynthesis via 2-oxoglutarate.</text>
</comment>
<evidence type="ECO:0000256" key="5">
    <source>
        <dbReference type="ARBA" id="ARBA00019045"/>
    </source>
</evidence>
<evidence type="ECO:0000256" key="9">
    <source>
        <dbReference type="ARBA" id="ARBA00047725"/>
    </source>
</evidence>
<keyword evidence="11" id="KW-0479">Metal-binding</keyword>
<dbReference type="STRING" id="395495.Lcho_4357"/>
<evidence type="ECO:0000256" key="2">
    <source>
        <dbReference type="ARBA" id="ARBA00004767"/>
    </source>
</evidence>
<evidence type="ECO:0000256" key="3">
    <source>
        <dbReference type="ARBA" id="ARBA00012293"/>
    </source>
</evidence>
<evidence type="ECO:0000256" key="10">
    <source>
        <dbReference type="ARBA" id="ARBA00049359"/>
    </source>
</evidence>
<dbReference type="OrthoDB" id="21825at2"/>
<evidence type="ECO:0000256" key="1">
    <source>
        <dbReference type="ARBA" id="ARBA00001954"/>
    </source>
</evidence>
<evidence type="ECO:0000256" key="6">
    <source>
        <dbReference type="ARBA" id="ARBA00022666"/>
    </source>
</evidence>
<sequence length="327" mass="35803">MPAPVSLPVIDLTGSRSGDAAALHDCAAQIAAACREHGFFYVRGHGIAQGLIDDTFALSRRFFALPEDVKTRWHIDRSGIQRGFDPVGWQVLDPGKPADLKESFYLGVDRGPDDALVRAGTPQQGPNQWPDEQLVPGFKATTQAYEAAVRQLGHHLMGLIALGLKLPRDHFESYLRDPMPILRLLHYPTQPAQVHDGQIGCGAHTDWGALTLLMQDGAGGLEVLGADGRWIAAPPIAGSYVVNLGDLMQRWTNDRYRSTLHRVHSPAGRDGQAGERYSIAYFFEIDYHARVSALPGCFDADDPPHHPPISAGDHIVEMYRRTTVAPA</sequence>
<dbReference type="RefSeq" id="WP_012349349.1">
    <property type="nucleotide sequence ID" value="NC_010524.1"/>
</dbReference>
<dbReference type="Pfam" id="PF03171">
    <property type="entry name" value="2OG-FeII_Oxy"/>
    <property type="match status" value="1"/>
</dbReference>
<proteinExistence type="inferred from homology"/>
<evidence type="ECO:0000256" key="11">
    <source>
        <dbReference type="RuleBase" id="RU003682"/>
    </source>
</evidence>
<keyword evidence="11" id="KW-0560">Oxidoreductase</keyword>
<dbReference type="KEGG" id="lch:Lcho_4357"/>
<dbReference type="Proteomes" id="UP000001693">
    <property type="component" value="Chromosome"/>
</dbReference>
<evidence type="ECO:0000259" key="12">
    <source>
        <dbReference type="PROSITE" id="PS51471"/>
    </source>
</evidence>
<dbReference type="EC" id="1.14.20.7" evidence="3"/>
<protein>
    <recommendedName>
        <fullName evidence="5">2-oxoglutarate-dependent ethylene/succinate-forming enzyme</fullName>
        <ecNumber evidence="4">1.13.12.19</ecNumber>
        <ecNumber evidence="3">1.14.20.7</ecNumber>
    </recommendedName>
    <alternativeName>
        <fullName evidence="7">2-oxoglutarate dioxygenase (ethylene-forming)</fullName>
    </alternativeName>
    <alternativeName>
        <fullName evidence="8">2-oxoglutarate/L-arginine monooxygenase/decarboxylase (succinate-forming)</fullName>
    </alternativeName>
</protein>
<dbReference type="GO" id="GO:0102276">
    <property type="term" value="F:2-oxoglutarate oxygenase/decarboxylase (ethylene-forming) activity"/>
    <property type="evidence" value="ECO:0007669"/>
    <property type="project" value="UniProtKB-EC"/>
</dbReference>
<gene>
    <name evidence="13" type="ordered locus">Lcho_4357</name>
</gene>
<comment type="catalytic activity">
    <reaction evidence="10">
        <text>L-arginine + 2-oxoglutarate + O2 = guanidine + L-glutamate 5-semialdehyde + succinate + CO2</text>
        <dbReference type="Rhea" id="RHEA:31535"/>
        <dbReference type="ChEBI" id="CHEBI:15379"/>
        <dbReference type="ChEBI" id="CHEBI:16526"/>
        <dbReference type="ChEBI" id="CHEBI:16810"/>
        <dbReference type="ChEBI" id="CHEBI:30031"/>
        <dbReference type="ChEBI" id="CHEBI:30087"/>
        <dbReference type="ChEBI" id="CHEBI:32682"/>
        <dbReference type="ChEBI" id="CHEBI:58066"/>
        <dbReference type="EC" id="1.14.20.7"/>
    </reaction>
</comment>
<feature type="domain" description="Fe2OG dioxygenase" evidence="12">
    <location>
        <begin position="177"/>
        <end position="285"/>
    </location>
</feature>
<dbReference type="InterPro" id="IPR044861">
    <property type="entry name" value="IPNS-like_FE2OG_OXY"/>
</dbReference>
<dbReference type="HOGENOM" id="CLU_010119_6_3_4"/>
<dbReference type="Gene3D" id="2.60.120.330">
    <property type="entry name" value="B-lactam Antibiotic, Isopenicillin N Synthase, Chain"/>
    <property type="match status" value="1"/>
</dbReference>
<evidence type="ECO:0000256" key="4">
    <source>
        <dbReference type="ARBA" id="ARBA00012531"/>
    </source>
</evidence>
<dbReference type="PROSITE" id="PS51471">
    <property type="entry name" value="FE2OG_OXY"/>
    <property type="match status" value="1"/>
</dbReference>
<dbReference type="InterPro" id="IPR050231">
    <property type="entry name" value="Iron_ascorbate_oxido_reductase"/>
</dbReference>
<dbReference type="AlphaFoldDB" id="B1Y0C9"/>
<accession>B1Y0C9</accession>
<evidence type="ECO:0000256" key="8">
    <source>
        <dbReference type="ARBA" id="ARBA00031282"/>
    </source>
</evidence>
<dbReference type="InterPro" id="IPR026992">
    <property type="entry name" value="DIOX_N"/>
</dbReference>
<keyword evidence="6" id="KW-0266">Ethylene biosynthesis</keyword>
<dbReference type="InterPro" id="IPR005123">
    <property type="entry name" value="Oxoglu/Fe-dep_dioxygenase_dom"/>
</dbReference>
<evidence type="ECO:0000256" key="7">
    <source>
        <dbReference type="ARBA" id="ARBA00031011"/>
    </source>
</evidence>
<dbReference type="SUPFAM" id="SSF51197">
    <property type="entry name" value="Clavaminate synthase-like"/>
    <property type="match status" value="1"/>
</dbReference>
<dbReference type="EC" id="1.13.12.19" evidence="4"/>
<dbReference type="GO" id="GO:0046872">
    <property type="term" value="F:metal ion binding"/>
    <property type="evidence" value="ECO:0007669"/>
    <property type="project" value="UniProtKB-KW"/>
</dbReference>
<reference evidence="13 14" key="1">
    <citation type="submission" date="2008-03" db="EMBL/GenBank/DDBJ databases">
        <title>Complete sequence of Leptothrix cholodnii SP-6.</title>
        <authorList>
            <consortium name="US DOE Joint Genome Institute"/>
            <person name="Copeland A."/>
            <person name="Lucas S."/>
            <person name="Lapidus A."/>
            <person name="Glavina del Rio T."/>
            <person name="Dalin E."/>
            <person name="Tice H."/>
            <person name="Bruce D."/>
            <person name="Goodwin L."/>
            <person name="Pitluck S."/>
            <person name="Chertkov O."/>
            <person name="Brettin T."/>
            <person name="Detter J.C."/>
            <person name="Han C."/>
            <person name="Kuske C.R."/>
            <person name="Schmutz J."/>
            <person name="Larimer F."/>
            <person name="Land M."/>
            <person name="Hauser L."/>
            <person name="Kyrpides N."/>
            <person name="Lykidis A."/>
            <person name="Emerson D."/>
            <person name="Richardson P."/>
        </authorList>
    </citation>
    <scope>NUCLEOTIDE SEQUENCE [LARGE SCALE GENOMIC DNA]</scope>
    <source>
        <strain evidence="14">ATCC 51168 / LMG 8142 / SP-6</strain>
    </source>
</reference>